<accession>A0A395NQX5</accession>
<dbReference type="SUPFAM" id="SSF52833">
    <property type="entry name" value="Thioredoxin-like"/>
    <property type="match status" value="1"/>
</dbReference>
<evidence type="ECO:0000313" key="5">
    <source>
        <dbReference type="Proteomes" id="UP000266272"/>
    </source>
</evidence>
<dbReference type="Pfam" id="PF02798">
    <property type="entry name" value="GST_N"/>
    <property type="match status" value="1"/>
</dbReference>
<proteinExistence type="inferred from homology"/>
<dbReference type="PROSITE" id="PS50404">
    <property type="entry name" value="GST_NTER"/>
    <property type="match status" value="1"/>
</dbReference>
<sequence length="226" mass="25595">MVATEIDFYSHREGPNPWKNVILFEELGIPYKATYLTFGGASGGVEHEDFLKKNPAGRVPWIKDPATGIELTESNLISEYLAEKYDKKGIFAVEGEQNKLLVKQWLGFQAASQGPFFAQALVAKHILKYEDSAKHFQGLVKRTITTVDRALRGKEYLVGNKITLADLSYIPWDLTLDTILMGDSEAATAEERKKLWPNWYSWHNRVLQRPAVQKALVIQKKVQGTE</sequence>
<dbReference type="SFLD" id="SFLDG00358">
    <property type="entry name" value="Main_(cytGST)"/>
    <property type="match status" value="1"/>
</dbReference>
<dbReference type="InterPro" id="IPR036249">
    <property type="entry name" value="Thioredoxin-like_sf"/>
</dbReference>
<dbReference type="PANTHER" id="PTHR44051:SF3">
    <property type="entry name" value="TRANSCRIPTIONAL REGULATOR URE2"/>
    <property type="match status" value="1"/>
</dbReference>
<dbReference type="EMBL" id="PXOA01000215">
    <property type="protein sequence ID" value="RFU78323.1"/>
    <property type="molecule type" value="Genomic_DNA"/>
</dbReference>
<reference evidence="4 5" key="1">
    <citation type="journal article" date="2018" name="PLoS Pathog.">
        <title>Evolution of structural diversity of trichothecenes, a family of toxins produced by plant pathogenic and entomopathogenic fungi.</title>
        <authorList>
            <person name="Proctor R.H."/>
            <person name="McCormick S.P."/>
            <person name="Kim H.S."/>
            <person name="Cardoza R.E."/>
            <person name="Stanley A.M."/>
            <person name="Lindo L."/>
            <person name="Kelly A."/>
            <person name="Brown D.W."/>
            <person name="Lee T."/>
            <person name="Vaughan M.M."/>
            <person name="Alexander N.J."/>
            <person name="Busman M."/>
            <person name="Gutierrez S."/>
        </authorList>
    </citation>
    <scope>NUCLEOTIDE SEQUENCE [LARGE SCALE GENOMIC DNA]</scope>
    <source>
        <strain evidence="4 5">IBT 40837</strain>
    </source>
</reference>
<keyword evidence="5" id="KW-1185">Reference proteome</keyword>
<dbReference type="PANTHER" id="PTHR44051">
    <property type="entry name" value="GLUTATHIONE S-TRANSFERASE-RELATED"/>
    <property type="match status" value="1"/>
</dbReference>
<dbReference type="AlphaFoldDB" id="A0A395NQX5"/>
<comment type="caution">
    <text evidence="4">The sequence shown here is derived from an EMBL/GenBank/DDBJ whole genome shotgun (WGS) entry which is preliminary data.</text>
</comment>
<protein>
    <submittedName>
        <fullName evidence="4">Glutathione s-transferase</fullName>
    </submittedName>
</protein>
<dbReference type="PROSITE" id="PS50405">
    <property type="entry name" value="GST_CTER"/>
    <property type="match status" value="1"/>
</dbReference>
<dbReference type="InterPro" id="IPR040079">
    <property type="entry name" value="Glutathione_S-Trfase"/>
</dbReference>
<dbReference type="InterPro" id="IPR010987">
    <property type="entry name" value="Glutathione-S-Trfase_C-like"/>
</dbReference>
<organism evidence="4 5">
    <name type="scientific">Trichoderma arundinaceum</name>
    <dbReference type="NCBI Taxonomy" id="490622"/>
    <lineage>
        <taxon>Eukaryota</taxon>
        <taxon>Fungi</taxon>
        <taxon>Dikarya</taxon>
        <taxon>Ascomycota</taxon>
        <taxon>Pezizomycotina</taxon>
        <taxon>Sordariomycetes</taxon>
        <taxon>Hypocreomycetidae</taxon>
        <taxon>Hypocreales</taxon>
        <taxon>Hypocreaceae</taxon>
        <taxon>Trichoderma</taxon>
    </lineage>
</organism>
<dbReference type="InterPro" id="IPR004046">
    <property type="entry name" value="GST_C"/>
</dbReference>
<dbReference type="InterPro" id="IPR036282">
    <property type="entry name" value="Glutathione-S-Trfase_C_sf"/>
</dbReference>
<feature type="domain" description="GST N-terminal" evidence="2">
    <location>
        <begin position="4"/>
        <end position="89"/>
    </location>
</feature>
<dbReference type="Gene3D" id="1.20.1050.10">
    <property type="match status" value="1"/>
</dbReference>
<dbReference type="Proteomes" id="UP000266272">
    <property type="component" value="Unassembled WGS sequence"/>
</dbReference>
<keyword evidence="4" id="KW-0808">Transferase</keyword>
<gene>
    <name evidence="4" type="ORF">TARUN_3845</name>
</gene>
<comment type="similarity">
    <text evidence="1">Belongs to the GST superfamily.</text>
</comment>
<dbReference type="STRING" id="490622.A0A395NQX5"/>
<dbReference type="SFLD" id="SFLDS00019">
    <property type="entry name" value="Glutathione_Transferase_(cytos"/>
    <property type="match status" value="1"/>
</dbReference>
<dbReference type="GO" id="GO:0016740">
    <property type="term" value="F:transferase activity"/>
    <property type="evidence" value="ECO:0007669"/>
    <property type="project" value="UniProtKB-KW"/>
</dbReference>
<dbReference type="InterPro" id="IPR004045">
    <property type="entry name" value="Glutathione_S-Trfase_N"/>
</dbReference>
<feature type="domain" description="GST C-terminal" evidence="3">
    <location>
        <begin position="95"/>
        <end position="226"/>
    </location>
</feature>
<evidence type="ECO:0000259" key="3">
    <source>
        <dbReference type="PROSITE" id="PS50405"/>
    </source>
</evidence>
<name>A0A395NQX5_TRIAR</name>
<dbReference type="OrthoDB" id="422574at2759"/>
<evidence type="ECO:0000259" key="2">
    <source>
        <dbReference type="PROSITE" id="PS50404"/>
    </source>
</evidence>
<evidence type="ECO:0000313" key="4">
    <source>
        <dbReference type="EMBL" id="RFU78323.1"/>
    </source>
</evidence>
<dbReference type="Gene3D" id="3.40.30.10">
    <property type="entry name" value="Glutaredoxin"/>
    <property type="match status" value="1"/>
</dbReference>
<dbReference type="Pfam" id="PF14497">
    <property type="entry name" value="GST_C_3"/>
    <property type="match status" value="1"/>
</dbReference>
<evidence type="ECO:0000256" key="1">
    <source>
        <dbReference type="ARBA" id="ARBA00007409"/>
    </source>
</evidence>
<dbReference type="SUPFAM" id="SSF47616">
    <property type="entry name" value="GST C-terminal domain-like"/>
    <property type="match status" value="1"/>
</dbReference>